<keyword evidence="2 6" id="KW-0808">Transferase</keyword>
<dbReference type="PIRSF" id="PIRSF036946">
    <property type="entry name" value="Arg_N-mtase"/>
    <property type="match status" value="1"/>
</dbReference>
<dbReference type="GO" id="GO:0032259">
    <property type="term" value="P:methylation"/>
    <property type="evidence" value="ECO:0007669"/>
    <property type="project" value="UniProtKB-KW"/>
</dbReference>
<keyword evidence="9" id="KW-1185">Reference proteome</keyword>
<dbReference type="InterPro" id="IPR055135">
    <property type="entry name" value="PRMT_dom"/>
</dbReference>
<dbReference type="GO" id="GO:0042054">
    <property type="term" value="F:histone methyltransferase activity"/>
    <property type="evidence" value="ECO:0007669"/>
    <property type="project" value="TreeGrafter"/>
</dbReference>
<dbReference type="Proteomes" id="UP001443914">
    <property type="component" value="Unassembled WGS sequence"/>
</dbReference>
<dbReference type="PANTHER" id="PTHR11006:SF4">
    <property type="entry name" value="PROTEIN ARGININE N-METHYLTRANSFERASE 7"/>
    <property type="match status" value="1"/>
</dbReference>
<accession>A0AAW1GWB3</accession>
<evidence type="ECO:0000313" key="8">
    <source>
        <dbReference type="EMBL" id="KAK9668348.1"/>
    </source>
</evidence>
<evidence type="ECO:0000256" key="2">
    <source>
        <dbReference type="ARBA" id="ARBA00022679"/>
    </source>
</evidence>
<dbReference type="PANTHER" id="PTHR11006">
    <property type="entry name" value="PROTEIN ARGININE N-METHYLTRANSFERASE"/>
    <property type="match status" value="1"/>
</dbReference>
<keyword evidence="4" id="KW-0677">Repeat</keyword>
<evidence type="ECO:0000256" key="6">
    <source>
        <dbReference type="PROSITE-ProRule" id="PRU01015"/>
    </source>
</evidence>
<dbReference type="Gene3D" id="3.40.50.150">
    <property type="entry name" value="Vaccinia Virus protein VP39"/>
    <property type="match status" value="2"/>
</dbReference>
<keyword evidence="3 6" id="KW-0949">S-adenosyl-L-methionine</keyword>
<dbReference type="EC" id="2.1.1.-" evidence="5"/>
<dbReference type="FunFam" id="3.40.50.150:FF:000070">
    <property type="entry name" value="Protein arginine N-methyltransferase 7"/>
    <property type="match status" value="1"/>
</dbReference>
<dbReference type="FunFam" id="3.40.50.150:FF:000167">
    <property type="entry name" value="Protein arginine N-methyltransferase"/>
    <property type="match status" value="1"/>
</dbReference>
<dbReference type="PROSITE" id="PS51678">
    <property type="entry name" value="SAM_MT_PRMT"/>
    <property type="match status" value="2"/>
</dbReference>
<evidence type="ECO:0000256" key="1">
    <source>
        <dbReference type="ARBA" id="ARBA00022603"/>
    </source>
</evidence>
<evidence type="ECO:0000256" key="3">
    <source>
        <dbReference type="ARBA" id="ARBA00022691"/>
    </source>
</evidence>
<proteinExistence type="inferred from homology"/>
<dbReference type="Pfam" id="PF06325">
    <property type="entry name" value="PrmA"/>
    <property type="match status" value="1"/>
</dbReference>
<dbReference type="InterPro" id="IPR029063">
    <property type="entry name" value="SAM-dependent_MTases_sf"/>
</dbReference>
<keyword evidence="1 6" id="KW-0489">Methyltransferase</keyword>
<dbReference type="Pfam" id="PF22528">
    <property type="entry name" value="PRMT_C"/>
    <property type="match status" value="1"/>
</dbReference>
<organism evidence="8 9">
    <name type="scientific">Saponaria officinalis</name>
    <name type="common">Common soapwort</name>
    <name type="synonym">Lychnis saponaria</name>
    <dbReference type="NCBI Taxonomy" id="3572"/>
    <lineage>
        <taxon>Eukaryota</taxon>
        <taxon>Viridiplantae</taxon>
        <taxon>Streptophyta</taxon>
        <taxon>Embryophyta</taxon>
        <taxon>Tracheophyta</taxon>
        <taxon>Spermatophyta</taxon>
        <taxon>Magnoliopsida</taxon>
        <taxon>eudicotyledons</taxon>
        <taxon>Gunneridae</taxon>
        <taxon>Pentapetalae</taxon>
        <taxon>Caryophyllales</taxon>
        <taxon>Caryophyllaceae</taxon>
        <taxon>Caryophylleae</taxon>
        <taxon>Saponaria</taxon>
    </lineage>
</organism>
<evidence type="ECO:0000256" key="5">
    <source>
        <dbReference type="PIRNR" id="PIRNR036946"/>
    </source>
</evidence>
<dbReference type="SUPFAM" id="SSF53335">
    <property type="entry name" value="S-adenosyl-L-methionine-dependent methyltransferases"/>
    <property type="match status" value="2"/>
</dbReference>
<dbReference type="GO" id="GO:0016274">
    <property type="term" value="F:protein-arginine N-methyltransferase activity"/>
    <property type="evidence" value="ECO:0007669"/>
    <property type="project" value="InterPro"/>
</dbReference>
<evidence type="ECO:0000259" key="7">
    <source>
        <dbReference type="Pfam" id="PF22528"/>
    </source>
</evidence>
<name>A0AAW1GWB3_SAPOF</name>
<evidence type="ECO:0000256" key="4">
    <source>
        <dbReference type="ARBA" id="ARBA00022737"/>
    </source>
</evidence>
<dbReference type="AlphaFoldDB" id="A0AAW1GWB3"/>
<dbReference type="EMBL" id="JBDFQZ010000013">
    <property type="protein sequence ID" value="KAK9668348.1"/>
    <property type="molecule type" value="Genomic_DNA"/>
</dbReference>
<comment type="function">
    <text evidence="5">Arginine methyltransferase that can both catalyze the formation of omega-N monomethylarginine (MMA) and symmetrical dimethylarginine (sDMA).</text>
</comment>
<dbReference type="FunFam" id="2.70.160.11:FF:000017">
    <property type="entry name" value="Protein arginine N-methyltransferase 1.6"/>
    <property type="match status" value="1"/>
</dbReference>
<comment type="caution">
    <text evidence="8">The sequence shown here is derived from an EMBL/GenBank/DDBJ whole genome shotgun (WGS) entry which is preliminary data.</text>
</comment>
<gene>
    <name evidence="8" type="ORF">RND81_13G054100</name>
</gene>
<dbReference type="InterPro" id="IPR025799">
    <property type="entry name" value="Arg_MeTrfase"/>
</dbReference>
<dbReference type="Gene3D" id="2.70.160.11">
    <property type="entry name" value="Hnrnp arginine n-methyltransferase1"/>
    <property type="match status" value="2"/>
</dbReference>
<feature type="domain" description="Protein arginine N-methyltransferase" evidence="7">
    <location>
        <begin position="228"/>
        <end position="402"/>
    </location>
</feature>
<reference evidence="8" key="1">
    <citation type="submission" date="2024-03" db="EMBL/GenBank/DDBJ databases">
        <title>WGS assembly of Saponaria officinalis var. Norfolk2.</title>
        <authorList>
            <person name="Jenkins J."/>
            <person name="Shu S."/>
            <person name="Grimwood J."/>
            <person name="Barry K."/>
            <person name="Goodstein D."/>
            <person name="Schmutz J."/>
            <person name="Leebens-Mack J."/>
            <person name="Osbourn A."/>
        </authorList>
    </citation>
    <scope>NUCLEOTIDE SEQUENCE [LARGE SCALE GENOMIC DNA]</scope>
    <source>
        <strain evidence="8">JIC</strain>
    </source>
</reference>
<sequence>MSSLLFPKISKTLTPPHNFSLHRLPPPPLHINPRPTRAMSSESTQQHRIFQLKLDPLTGNSEWIVVDEYDAVSPAVDLATTSYLDMLNDKHRNEAYRLAIEKTVTRPCHVLDIGAGTGLLSMMAARAMGIGEEAGTDGDKGSVTACESYLPMVKLMRKVLRQNGMERKIKVINKRSDGLNVGIDINSRADILVSEILDSELLGEGLIPTLQHAHDHLLVKSPKTVPYRATIYGQLVESEFLWKLHDLYNAEVCTSDGVRLAPTELKSVLQVKPQQLPMHCDSLQEEIKLLSEPFKIFEFDFWRRPDSHGEVALHINATGDGRVNAVVSWWILQLDQEGTIFYSTAPKWIKELWTELPGGSHWCDHWKQCVWFVPGQGLSVLKGEDVRLHAIHSDISISYQLEVQSQTNEREHNSRSKDLQLILSPEKMATYSDANWRRSVLTALQNVTCKRDFQLCFVADDSVFLAMALTHLCKTSHVMLLFPGLRQKGFQYLQSLAEINQFNLHHLKLLDHRQDCLIIQDVADKKVDLLVGEPFYYGGETQLPWENLRFWKERTRLEKMLSCDAHVVPCKGLLRVCAMSLPDLWTSRRSLADIEGFDHSVANTMLGACGNLPAPNEGPMLPCYVWQCGETKELSEHFTLMEFDFSKPMSSCSGETKVEFIKSGICHGFVLWIDWVLDAENIIVVSTGPGHRLWRQGVKLLTKPVTVGKHGIKHPEESTLVDIKAVFDSSTGNLMIEHSFIW</sequence>
<protein>
    <recommendedName>
        <fullName evidence="5">Protein arginine N-methyltransferase</fullName>
        <ecNumber evidence="5">2.1.1.-</ecNumber>
    </recommendedName>
</protein>
<comment type="similarity">
    <text evidence="5">Belongs to the class I-like SAM-binding methyltransferase superfamily. Protein arginine N-methyltransferase family. PRMT7 subfamily.</text>
</comment>
<dbReference type="InterPro" id="IPR014644">
    <property type="entry name" value="MeTrfase_PRMT7"/>
</dbReference>
<evidence type="ECO:0000313" key="9">
    <source>
        <dbReference type="Proteomes" id="UP001443914"/>
    </source>
</evidence>